<organism evidence="2 3">
    <name type="scientific">Paramagnetospirillum magneticum (strain ATCC 700264 / AMB-1)</name>
    <name type="common">Magnetospirillum magneticum</name>
    <dbReference type="NCBI Taxonomy" id="342108"/>
    <lineage>
        <taxon>Bacteria</taxon>
        <taxon>Pseudomonadati</taxon>
        <taxon>Pseudomonadota</taxon>
        <taxon>Alphaproteobacteria</taxon>
        <taxon>Rhodospirillales</taxon>
        <taxon>Magnetospirillaceae</taxon>
        <taxon>Paramagnetospirillum</taxon>
    </lineage>
</organism>
<dbReference type="Proteomes" id="UP000007058">
    <property type="component" value="Chromosome"/>
</dbReference>
<protein>
    <submittedName>
        <fullName evidence="2">Uncharacterized protein</fullName>
    </submittedName>
</protein>
<dbReference type="RefSeq" id="WP_011385344.1">
    <property type="nucleotide sequence ID" value="NC_007626.1"/>
</dbReference>
<evidence type="ECO:0000313" key="2">
    <source>
        <dbReference type="EMBL" id="BAE51771.1"/>
    </source>
</evidence>
<keyword evidence="3" id="KW-1185">Reference proteome</keyword>
<sequence length="1231" mass="129302">MAEAPPVTGATFTPVALKADKSYRLTLSRSARQGGGALIRRLPLDVTEELPLTLRAGEAVTVPLSIPKAGALDAVAEDGRRLMLAPPGGAPAERLEVAADTHSVTFSNPAAVPVRAFVRLEQPKAEAPPPLPPLSAEVLARRPAFPLLEAGKPRFLDLAALQSATFTVQVERPALYRVETTGLLETRGTLRTQVLPRLDSAAGNGTGRNFLMQTYLREGRYQLTVAPQGATTGHLGVSLAASPLRDGGRLSAGNVARASLQAGEALQYEIELAEAGRYWLRVMTLAGTPAIRLEDAEGWPLTTPGQRGDLEWDLAAGRYRVVILPQPLPARVVSLLEPVAEPPVLAGHGPHPLPLDGSASHRWEEPAKGGERSGDLWTFALPAPADLGFGLSEFMEADLERGDGQALATFNFLRPYAGRLEAGEYRLRVRTVRPNNRVDYTIRSSITQLTEGRGVRVSVPAVIPLSIGRERMVEISSYGDQDVRAVLRDAAGRVIGRSDDRPDDWNFNIAARLAPGFYTLAVEPVGQAKAETRVTLDAQAEIEGAPLAASEDRTVAGGAVHILPLALGDGEALLVAQARSTDSAGLDLERKSADGGWRSVGSASGRRALLALPLGRGAKESYRLRVWSMDRGAAPIALAMRSVTAAEGSERALANGVSLTAIPGLEPAISAAEIRLDRPGLFRFDQPPSGLRWATAPDRQTLRSGGEVAMAGGARLWLLDEGGTGHKVTARRIVPDARVPLALSLEEGETAVWPLEGKVTAPLLFLAESRVGQPGVAIGGRDAFDDARTGGFSDGSAVAVLADEAGLKDAMVRLWRAESGGGALPLLLRQISFAERISGRLDWGLADGQVPANRARDLTLPPGRKRLDLTLAPRFAAALMENGRVARVVWSGDRGQAVSVDSAADRLLLLNAGAEAGLYALGLSQAGEGEDALKPGGLLSRWLPGAGTLRLELEGRGKGLVAQVSGQVESVRLIQKNGEVRTGARLAVEDDGVLEVRHRPGLLALWLDGAGEEAWPAAAGAVAAPQVPGTVALSGAEVSWRFDTAAPGLLHLRGSEPVMAGLRRPGAGPQVAASPQGAALHVFMPEGATVLALRPLHGGPLAGSARLARSEPVPLGEGLGPRLRLAPGDARLFVFDLAKAGPVGIGIKGSSDSARATLLDGRGAVLAEGSVAMRDLAAGRYFLVVENRGDAAPVDVQPALVGVTRPDTGPPEDVKRAYWALVATEEESSKP</sequence>
<dbReference type="KEGG" id="mag:amb2967"/>
<proteinExistence type="predicted"/>
<dbReference type="HOGENOM" id="CLU_267621_0_0_5"/>
<feature type="compositionally biased region" description="Basic and acidic residues" evidence="1">
    <location>
        <begin position="359"/>
        <end position="371"/>
    </location>
</feature>
<reference evidence="2 3" key="1">
    <citation type="journal article" date="2005" name="DNA Res.">
        <title>Complete genome sequence of the facultative anaerobic magnetotactic bacterium Magnetospirillum sp. strain AMB-1.</title>
        <authorList>
            <person name="Matsunaga T."/>
            <person name="Okamura Y."/>
            <person name="Fukuda Y."/>
            <person name="Wahyudi A.T."/>
            <person name="Murase Y."/>
            <person name="Takeyama H."/>
        </authorList>
    </citation>
    <scope>NUCLEOTIDE SEQUENCE [LARGE SCALE GENOMIC DNA]</scope>
    <source>
        <strain evidence="3">ATCC 700264 / AMB-1</strain>
    </source>
</reference>
<dbReference type="STRING" id="342108.amb2967"/>
<evidence type="ECO:0000313" key="3">
    <source>
        <dbReference type="Proteomes" id="UP000007058"/>
    </source>
</evidence>
<accession>Q2W304</accession>
<gene>
    <name evidence="2" type="ordered locus">amb2967</name>
</gene>
<dbReference type="AlphaFoldDB" id="Q2W304"/>
<dbReference type="EMBL" id="AP007255">
    <property type="protein sequence ID" value="BAE51771.1"/>
    <property type="molecule type" value="Genomic_DNA"/>
</dbReference>
<dbReference type="OrthoDB" id="5476522at2"/>
<name>Q2W304_PARM1</name>
<feature type="region of interest" description="Disordered" evidence="1">
    <location>
        <begin position="347"/>
        <end position="371"/>
    </location>
</feature>
<evidence type="ECO:0000256" key="1">
    <source>
        <dbReference type="SAM" id="MobiDB-lite"/>
    </source>
</evidence>